<name>A0A0W0RV52_LEGBO</name>
<proteinExistence type="predicted"/>
<dbReference type="AlphaFoldDB" id="A0A0W0RV52"/>
<sequence>MTAAKTNFRCALLNYLLDPSSKNKKELKSASSNLYFEAAGAAKQLALEKAQESNKEAILDDIEIDIDKINTQITAFVEAAIENIYINEKKLQALQKILDGLSKEEAVFCTVLTDLTATLQDKNQVVSNDRYQVFATIYPIELDGHRIKKDDSDASVAALTLSRKLLSITSRIHTKNKLEQNDTKEIEKAYEEAKGHGIENHRGANFKGKFYNFCRALSCVFLVPIAYYAHKGTVWTTTKTKTQKDVENSQDAINEFQQSFQKQ</sequence>
<accession>A0A0W0RV52</accession>
<evidence type="ECO:0000313" key="1">
    <source>
        <dbReference type="EMBL" id="KTC74968.1"/>
    </source>
</evidence>
<evidence type="ECO:0000313" key="2">
    <source>
        <dbReference type="Proteomes" id="UP000054695"/>
    </source>
</evidence>
<dbReference type="RefSeq" id="WP_058458641.1">
    <property type="nucleotide sequence ID" value="NZ_CAAAIY010000004.1"/>
</dbReference>
<organism evidence="1 2">
    <name type="scientific">Legionella bozemanae</name>
    <name type="common">Fluoribacter bozemanae</name>
    <dbReference type="NCBI Taxonomy" id="447"/>
    <lineage>
        <taxon>Bacteria</taxon>
        <taxon>Pseudomonadati</taxon>
        <taxon>Pseudomonadota</taxon>
        <taxon>Gammaproteobacteria</taxon>
        <taxon>Legionellales</taxon>
        <taxon>Legionellaceae</taxon>
        <taxon>Legionella</taxon>
    </lineage>
</organism>
<dbReference type="OrthoDB" id="5639629at2"/>
<dbReference type="PATRIC" id="fig|447.4.peg.1031"/>
<protein>
    <submittedName>
        <fullName evidence="1">Uncharacterized protein</fullName>
    </submittedName>
</protein>
<keyword evidence="2" id="KW-1185">Reference proteome</keyword>
<dbReference type="Proteomes" id="UP000054695">
    <property type="component" value="Unassembled WGS sequence"/>
</dbReference>
<dbReference type="STRING" id="447.Lboz_0955"/>
<dbReference type="EMBL" id="LNXU01000012">
    <property type="protein sequence ID" value="KTC74968.1"/>
    <property type="molecule type" value="Genomic_DNA"/>
</dbReference>
<reference evidence="1 2" key="1">
    <citation type="submission" date="2015-11" db="EMBL/GenBank/DDBJ databases">
        <title>Genomic analysis of 38 Legionella species identifies large and diverse effector repertoires.</title>
        <authorList>
            <person name="Burstein D."/>
            <person name="Amaro F."/>
            <person name="Zusman T."/>
            <person name="Lifshitz Z."/>
            <person name="Cohen O."/>
            <person name="Gilbert J.A."/>
            <person name="Pupko T."/>
            <person name="Shuman H.A."/>
            <person name="Segal G."/>
        </authorList>
    </citation>
    <scope>NUCLEOTIDE SEQUENCE [LARGE SCALE GENOMIC DNA]</scope>
    <source>
        <strain evidence="1 2">WIGA</strain>
    </source>
</reference>
<gene>
    <name evidence="1" type="ORF">Lboz_0955</name>
</gene>
<comment type="caution">
    <text evidence="1">The sequence shown here is derived from an EMBL/GenBank/DDBJ whole genome shotgun (WGS) entry which is preliminary data.</text>
</comment>